<dbReference type="Pfam" id="PF07992">
    <property type="entry name" value="Pyr_redox_2"/>
    <property type="match status" value="1"/>
</dbReference>
<gene>
    <name evidence="2" type="ORF">PHACT_04630</name>
</gene>
<evidence type="ECO:0000313" key="2">
    <source>
        <dbReference type="EMBL" id="OFE12507.1"/>
    </source>
</evidence>
<dbReference type="Gene3D" id="3.50.50.60">
    <property type="entry name" value="FAD/NAD(P)-binding domain"/>
    <property type="match status" value="1"/>
</dbReference>
<organism evidence="2 3">
    <name type="scientific">Pseudohongiella acticola</name>
    <dbReference type="NCBI Taxonomy" id="1524254"/>
    <lineage>
        <taxon>Bacteria</taxon>
        <taxon>Pseudomonadati</taxon>
        <taxon>Pseudomonadota</taxon>
        <taxon>Gammaproteobacteria</taxon>
        <taxon>Pseudomonadales</taxon>
        <taxon>Pseudohongiellaceae</taxon>
        <taxon>Pseudohongiella</taxon>
    </lineage>
</organism>
<sequence length="68" mass="7349">MTDQTYDLVVIGTGTAATVTAFGCRKAGRSVAINDHRPYGGTCRLRGCDPKKKLIAATEVIDGYERMK</sequence>
<dbReference type="SUPFAM" id="SSF51905">
    <property type="entry name" value="FAD/NAD(P)-binding domain"/>
    <property type="match status" value="1"/>
</dbReference>
<dbReference type="STRING" id="1524254.PHACT_04630"/>
<protein>
    <recommendedName>
        <fullName evidence="1">FAD/NAD(P)-binding domain-containing protein</fullName>
    </recommendedName>
</protein>
<keyword evidence="3" id="KW-1185">Reference proteome</keyword>
<dbReference type="InterPro" id="IPR023753">
    <property type="entry name" value="FAD/NAD-binding_dom"/>
</dbReference>
<dbReference type="Proteomes" id="UP000175669">
    <property type="component" value="Unassembled WGS sequence"/>
</dbReference>
<dbReference type="GO" id="GO:0016491">
    <property type="term" value="F:oxidoreductase activity"/>
    <property type="evidence" value="ECO:0007669"/>
    <property type="project" value="InterPro"/>
</dbReference>
<evidence type="ECO:0000259" key="1">
    <source>
        <dbReference type="Pfam" id="PF07992"/>
    </source>
</evidence>
<dbReference type="PANTHER" id="PTHR43014">
    <property type="entry name" value="MERCURIC REDUCTASE"/>
    <property type="match status" value="1"/>
</dbReference>
<dbReference type="EMBL" id="MASR01000001">
    <property type="protein sequence ID" value="OFE12507.1"/>
    <property type="molecule type" value="Genomic_DNA"/>
</dbReference>
<comment type="caution">
    <text evidence="2">The sequence shown here is derived from an EMBL/GenBank/DDBJ whole genome shotgun (WGS) entry which is preliminary data.</text>
</comment>
<reference evidence="3" key="1">
    <citation type="submission" date="2016-07" db="EMBL/GenBank/DDBJ databases">
        <authorList>
            <person name="Florea S."/>
            <person name="Webb J.S."/>
            <person name="Jaromczyk J."/>
            <person name="Schardl C.L."/>
        </authorList>
    </citation>
    <scope>NUCLEOTIDE SEQUENCE [LARGE SCALE GENOMIC DNA]</scope>
    <source>
        <strain evidence="3">KCTC 42131</strain>
    </source>
</reference>
<dbReference type="PANTHER" id="PTHR43014:SF5">
    <property type="entry name" value="GLUTATHIONE REDUCTASE (NADPH)"/>
    <property type="match status" value="1"/>
</dbReference>
<proteinExistence type="predicted"/>
<dbReference type="RefSeq" id="WP_068810620.1">
    <property type="nucleotide sequence ID" value="NZ_MASR01000001.1"/>
</dbReference>
<dbReference type="AlphaFoldDB" id="A0A1E8CJR4"/>
<feature type="domain" description="FAD/NAD(P)-binding" evidence="1">
    <location>
        <begin position="6"/>
        <end position="61"/>
    </location>
</feature>
<dbReference type="InterPro" id="IPR036188">
    <property type="entry name" value="FAD/NAD-bd_sf"/>
</dbReference>
<name>A0A1E8CJR4_9GAMM</name>
<accession>A0A1E8CJR4</accession>
<dbReference type="PRINTS" id="PR00411">
    <property type="entry name" value="PNDRDTASEI"/>
</dbReference>
<evidence type="ECO:0000313" key="3">
    <source>
        <dbReference type="Proteomes" id="UP000175669"/>
    </source>
</evidence>